<evidence type="ECO:0000259" key="8">
    <source>
        <dbReference type="Pfam" id="PF01435"/>
    </source>
</evidence>
<sequence>MFILKDNIRTISKNKILRCFISRNFNFHTINRDSNTIIINHKNFRNKQEFFPKLNGLRNIRTTVDNKRSLQYPPYSHYERFDNAIPFYQKRNFWLWTSGLGGLSGIYYVSHLETVPISNRRRFMDVTPKQEELMAQQAFKQVKSHYRNKILHPSDPLVRAVKKVAARIIKVSGMQDLDWEVFVIESSERNAFVLPGGKIFVFTGILDITKNENGLAAVLGHEVRFKNIYSKVGHQIARHSAEKLSFFKIVMLGQIFLSLLIDPGFIGSLLFKFAIFLPFSRKCEIEADYIGLLLMAQACFDPREAIKMWERMEQVSKGIPQFLSTHPNHTARIQKIEKWMPEALHKRELSDCEQLYEGFRDYVNRYGPQWVRF</sequence>
<name>A0A9N8V3G7_9GLOM</name>
<evidence type="ECO:0000256" key="4">
    <source>
        <dbReference type="ARBA" id="ARBA00022833"/>
    </source>
</evidence>
<dbReference type="OrthoDB" id="7464992at2759"/>
<dbReference type="GO" id="GO:0004222">
    <property type="term" value="F:metalloendopeptidase activity"/>
    <property type="evidence" value="ECO:0007669"/>
    <property type="project" value="InterPro"/>
</dbReference>
<dbReference type="CDD" id="cd07331">
    <property type="entry name" value="M48C_Oma1_like"/>
    <property type="match status" value="1"/>
</dbReference>
<evidence type="ECO:0000313" key="9">
    <source>
        <dbReference type="EMBL" id="CAG8436600.1"/>
    </source>
</evidence>
<dbReference type="PANTHER" id="PTHR22726">
    <property type="entry name" value="METALLOENDOPEPTIDASE OMA1"/>
    <property type="match status" value="1"/>
</dbReference>
<comment type="cofactor">
    <cofactor evidence="6">
        <name>Zn(2+)</name>
        <dbReference type="ChEBI" id="CHEBI:29105"/>
    </cofactor>
    <text evidence="6">Binds 1 zinc ion per subunit.</text>
</comment>
<keyword evidence="7" id="KW-0472">Membrane</keyword>
<dbReference type="GO" id="GO:0046872">
    <property type="term" value="F:metal ion binding"/>
    <property type="evidence" value="ECO:0007669"/>
    <property type="project" value="UniProtKB-KW"/>
</dbReference>
<dbReference type="GO" id="GO:0034982">
    <property type="term" value="P:mitochondrial protein processing"/>
    <property type="evidence" value="ECO:0007669"/>
    <property type="project" value="TreeGrafter"/>
</dbReference>
<evidence type="ECO:0000256" key="6">
    <source>
        <dbReference type="RuleBase" id="RU003983"/>
    </source>
</evidence>
<dbReference type="Pfam" id="PF01435">
    <property type="entry name" value="Peptidase_M48"/>
    <property type="match status" value="1"/>
</dbReference>
<gene>
    <name evidence="9" type="ORF">DEBURN_LOCUS1041</name>
</gene>
<dbReference type="EMBL" id="CAJVPK010000039">
    <property type="protein sequence ID" value="CAG8436600.1"/>
    <property type="molecule type" value="Genomic_DNA"/>
</dbReference>
<evidence type="ECO:0000313" key="10">
    <source>
        <dbReference type="Proteomes" id="UP000789706"/>
    </source>
</evidence>
<dbReference type="AlphaFoldDB" id="A0A9N8V3G7"/>
<keyword evidence="4 6" id="KW-0862">Zinc</keyword>
<keyword evidence="2" id="KW-0479">Metal-binding</keyword>
<dbReference type="GO" id="GO:0005743">
    <property type="term" value="C:mitochondrial inner membrane"/>
    <property type="evidence" value="ECO:0007669"/>
    <property type="project" value="TreeGrafter"/>
</dbReference>
<organism evidence="9 10">
    <name type="scientific">Diversispora eburnea</name>
    <dbReference type="NCBI Taxonomy" id="1213867"/>
    <lineage>
        <taxon>Eukaryota</taxon>
        <taxon>Fungi</taxon>
        <taxon>Fungi incertae sedis</taxon>
        <taxon>Mucoromycota</taxon>
        <taxon>Glomeromycotina</taxon>
        <taxon>Glomeromycetes</taxon>
        <taxon>Diversisporales</taxon>
        <taxon>Diversisporaceae</taxon>
        <taxon>Diversispora</taxon>
    </lineage>
</organism>
<feature type="domain" description="Peptidase M48" evidence="8">
    <location>
        <begin position="160"/>
        <end position="339"/>
    </location>
</feature>
<dbReference type="PANTHER" id="PTHR22726:SF1">
    <property type="entry name" value="METALLOENDOPEPTIDASE OMA1, MITOCHONDRIAL"/>
    <property type="match status" value="1"/>
</dbReference>
<keyword evidence="5 6" id="KW-0482">Metalloprotease</keyword>
<evidence type="ECO:0000256" key="5">
    <source>
        <dbReference type="ARBA" id="ARBA00023049"/>
    </source>
</evidence>
<proteinExistence type="inferred from homology"/>
<feature type="transmembrane region" description="Helical" evidence="7">
    <location>
        <begin position="246"/>
        <end position="271"/>
    </location>
</feature>
<keyword evidence="1 6" id="KW-0645">Protease</keyword>
<evidence type="ECO:0000256" key="1">
    <source>
        <dbReference type="ARBA" id="ARBA00022670"/>
    </source>
</evidence>
<dbReference type="Proteomes" id="UP000789706">
    <property type="component" value="Unassembled WGS sequence"/>
</dbReference>
<comment type="similarity">
    <text evidence="6">Belongs to the peptidase M48 family.</text>
</comment>
<evidence type="ECO:0000256" key="3">
    <source>
        <dbReference type="ARBA" id="ARBA00022801"/>
    </source>
</evidence>
<reference evidence="9" key="1">
    <citation type="submission" date="2021-06" db="EMBL/GenBank/DDBJ databases">
        <authorList>
            <person name="Kallberg Y."/>
            <person name="Tangrot J."/>
            <person name="Rosling A."/>
        </authorList>
    </citation>
    <scope>NUCLEOTIDE SEQUENCE</scope>
    <source>
        <strain evidence="9">AZ414A</strain>
    </source>
</reference>
<comment type="caution">
    <text evidence="9">The sequence shown here is derived from an EMBL/GenBank/DDBJ whole genome shotgun (WGS) entry which is preliminary data.</text>
</comment>
<dbReference type="Gene3D" id="3.30.2010.10">
    <property type="entry name" value="Metalloproteases ('zincins'), catalytic domain"/>
    <property type="match status" value="1"/>
</dbReference>
<evidence type="ECO:0000256" key="7">
    <source>
        <dbReference type="SAM" id="Phobius"/>
    </source>
</evidence>
<keyword evidence="7" id="KW-0812">Transmembrane</keyword>
<protein>
    <submittedName>
        <fullName evidence="9">9376_t:CDS:1</fullName>
    </submittedName>
</protein>
<keyword evidence="10" id="KW-1185">Reference proteome</keyword>
<keyword evidence="7" id="KW-1133">Transmembrane helix</keyword>
<dbReference type="InterPro" id="IPR051156">
    <property type="entry name" value="Mito/Outer_Membr_Metalloprot"/>
</dbReference>
<keyword evidence="3 6" id="KW-0378">Hydrolase</keyword>
<evidence type="ECO:0000256" key="2">
    <source>
        <dbReference type="ARBA" id="ARBA00022723"/>
    </source>
</evidence>
<dbReference type="InterPro" id="IPR001915">
    <property type="entry name" value="Peptidase_M48"/>
</dbReference>
<accession>A0A9N8V3G7</accession>
<dbReference type="GO" id="GO:0006515">
    <property type="term" value="P:protein quality control for misfolded or incompletely synthesized proteins"/>
    <property type="evidence" value="ECO:0007669"/>
    <property type="project" value="TreeGrafter"/>
</dbReference>